<feature type="domain" description="Sigma-54 factor interaction" evidence="6">
    <location>
        <begin position="215"/>
        <end position="444"/>
    </location>
</feature>
<evidence type="ECO:0000259" key="6">
    <source>
        <dbReference type="PROSITE" id="PS50045"/>
    </source>
</evidence>
<dbReference type="PROSITE" id="PS00675">
    <property type="entry name" value="SIGMA54_INTERACT_1"/>
    <property type="match status" value="1"/>
</dbReference>
<reference evidence="7 8" key="1">
    <citation type="submission" date="2019-07" db="EMBL/GenBank/DDBJ databases">
        <title>Whole genome shotgun sequence of Chryseobacterium lathyri NBRC 105250.</title>
        <authorList>
            <person name="Hosoyama A."/>
            <person name="Uohara A."/>
            <person name="Ohji S."/>
            <person name="Ichikawa N."/>
        </authorList>
    </citation>
    <scope>NUCLEOTIDE SEQUENCE [LARGE SCALE GENOMIC DNA]</scope>
    <source>
        <strain evidence="7 8">NBRC 105250</strain>
    </source>
</reference>
<dbReference type="SUPFAM" id="SSF52540">
    <property type="entry name" value="P-loop containing nucleoside triphosphate hydrolases"/>
    <property type="match status" value="1"/>
</dbReference>
<dbReference type="InterPro" id="IPR058031">
    <property type="entry name" value="AAA_lid_NorR"/>
</dbReference>
<dbReference type="Proteomes" id="UP000321150">
    <property type="component" value="Unassembled WGS sequence"/>
</dbReference>
<dbReference type="GO" id="GO:0003677">
    <property type="term" value="F:DNA binding"/>
    <property type="evidence" value="ECO:0007669"/>
    <property type="project" value="UniProtKB-KW"/>
</dbReference>
<dbReference type="PROSITE" id="PS50045">
    <property type="entry name" value="SIGMA54_INTERACT_4"/>
    <property type="match status" value="1"/>
</dbReference>
<dbReference type="PANTHER" id="PTHR32071:SF117">
    <property type="entry name" value="PTS-DEPENDENT DIHYDROXYACETONE KINASE OPERON REGULATORY PROTEIN-RELATED"/>
    <property type="match status" value="1"/>
</dbReference>
<dbReference type="SMART" id="SM00382">
    <property type="entry name" value="AAA"/>
    <property type="match status" value="1"/>
</dbReference>
<name>A0A511Y765_9FLAO</name>
<keyword evidence="3" id="KW-0805">Transcription regulation</keyword>
<evidence type="ECO:0000313" key="8">
    <source>
        <dbReference type="Proteomes" id="UP000321150"/>
    </source>
</evidence>
<dbReference type="GO" id="GO:0005524">
    <property type="term" value="F:ATP binding"/>
    <property type="evidence" value="ECO:0007669"/>
    <property type="project" value="UniProtKB-KW"/>
</dbReference>
<evidence type="ECO:0000313" key="7">
    <source>
        <dbReference type="EMBL" id="GEN71036.1"/>
    </source>
</evidence>
<sequence length="531" mass="60104">MNKQSDQNVDVMRARLQEMQKDHLVILSINTAFAKVLDKKHFSIVLNQSFKNEFLCDGIMVLTAKDHKQQIFYSSLITGAYDDSPSDSLDICFEQCMQSPEPVTFYLKDFSERKASVPYFTLAKKLGMHMAVGFCLPSVGDHKTVIFLLYKNFTEFNGRLERLLRGISTQLSITIRNILFSEMLDTFHTSASDSQKDIKPVRKDEVRNQEGFNGIIGNSEAMQHIYEQISQVASSLSSVIIYGETGTGKELIAQAIHELSSSSHHSMIRINCASIPANLIESELFGHEKGSFTGATEQRKGKFEQANNSTIFLDEIGELPLALQGRLLRVLQEREIERIGGNNTIKVNVRIIAATNRILEKEIAEGRFRSDLFYRLNVFPIHLPALRDRKEDIPLLADYFLKKINLKTGKKINGFSQKVIHAMSENAWPGNIRELENMIERSILTAKDSTIRKMDLPEIFGQKTADQDFQIKTLHQMEKEHILKTVEKCKGRIFGPQGAALLLGLPATTLISKMQKLGIQKGHFFNKSNET</sequence>
<dbReference type="InterPro" id="IPR003593">
    <property type="entry name" value="AAA+_ATPase"/>
</dbReference>
<dbReference type="EMBL" id="BJYI01000003">
    <property type="protein sequence ID" value="GEN71036.1"/>
    <property type="molecule type" value="Genomic_DNA"/>
</dbReference>
<proteinExistence type="predicted"/>
<keyword evidence="4" id="KW-0238">DNA-binding</keyword>
<organism evidence="7 8">
    <name type="scientific">Chryseobacterium lathyri</name>
    <dbReference type="NCBI Taxonomy" id="395933"/>
    <lineage>
        <taxon>Bacteria</taxon>
        <taxon>Pseudomonadati</taxon>
        <taxon>Bacteroidota</taxon>
        <taxon>Flavobacteriia</taxon>
        <taxon>Flavobacteriales</taxon>
        <taxon>Weeksellaceae</taxon>
        <taxon>Chryseobacterium group</taxon>
        <taxon>Chryseobacterium</taxon>
    </lineage>
</organism>
<comment type="caution">
    <text evidence="7">The sequence shown here is derived from an EMBL/GenBank/DDBJ whole genome shotgun (WGS) entry which is preliminary data.</text>
</comment>
<dbReference type="Gene3D" id="1.10.10.60">
    <property type="entry name" value="Homeodomain-like"/>
    <property type="match status" value="1"/>
</dbReference>
<dbReference type="AlphaFoldDB" id="A0A511Y765"/>
<keyword evidence="2" id="KW-0067">ATP-binding</keyword>
<protein>
    <recommendedName>
        <fullName evidence="6">Sigma-54 factor interaction domain-containing protein</fullName>
    </recommendedName>
</protein>
<dbReference type="FunFam" id="3.40.50.300:FF:000006">
    <property type="entry name" value="DNA-binding transcriptional regulator NtrC"/>
    <property type="match status" value="1"/>
</dbReference>
<evidence type="ECO:0000256" key="5">
    <source>
        <dbReference type="ARBA" id="ARBA00023163"/>
    </source>
</evidence>
<dbReference type="Pfam" id="PF00158">
    <property type="entry name" value="Sigma54_activat"/>
    <property type="match status" value="1"/>
</dbReference>
<gene>
    <name evidence="7" type="ORF">CLA01_11080</name>
</gene>
<dbReference type="PANTHER" id="PTHR32071">
    <property type="entry name" value="TRANSCRIPTIONAL REGULATORY PROTEIN"/>
    <property type="match status" value="1"/>
</dbReference>
<dbReference type="RefSeq" id="WP_111960333.1">
    <property type="nucleotide sequence ID" value="NZ_BJYI01000003.1"/>
</dbReference>
<evidence type="ECO:0000256" key="3">
    <source>
        <dbReference type="ARBA" id="ARBA00023015"/>
    </source>
</evidence>
<dbReference type="InterPro" id="IPR002078">
    <property type="entry name" value="Sigma_54_int"/>
</dbReference>
<dbReference type="SUPFAM" id="SSF46689">
    <property type="entry name" value="Homeodomain-like"/>
    <property type="match status" value="1"/>
</dbReference>
<accession>A0A511Y765</accession>
<dbReference type="Gene3D" id="3.40.50.300">
    <property type="entry name" value="P-loop containing nucleotide triphosphate hydrolases"/>
    <property type="match status" value="1"/>
</dbReference>
<dbReference type="InterPro" id="IPR027417">
    <property type="entry name" value="P-loop_NTPase"/>
</dbReference>
<dbReference type="Pfam" id="PF25601">
    <property type="entry name" value="AAA_lid_14"/>
    <property type="match status" value="1"/>
</dbReference>
<dbReference type="PROSITE" id="PS00688">
    <property type="entry name" value="SIGMA54_INTERACT_3"/>
    <property type="match status" value="1"/>
</dbReference>
<evidence type="ECO:0000256" key="1">
    <source>
        <dbReference type="ARBA" id="ARBA00022741"/>
    </source>
</evidence>
<dbReference type="GO" id="GO:0006355">
    <property type="term" value="P:regulation of DNA-templated transcription"/>
    <property type="evidence" value="ECO:0007669"/>
    <property type="project" value="InterPro"/>
</dbReference>
<dbReference type="InterPro" id="IPR025662">
    <property type="entry name" value="Sigma_54_int_dom_ATP-bd_1"/>
</dbReference>
<dbReference type="CDD" id="cd00009">
    <property type="entry name" value="AAA"/>
    <property type="match status" value="1"/>
</dbReference>
<evidence type="ECO:0000256" key="2">
    <source>
        <dbReference type="ARBA" id="ARBA00022840"/>
    </source>
</evidence>
<evidence type="ECO:0000256" key="4">
    <source>
        <dbReference type="ARBA" id="ARBA00023125"/>
    </source>
</evidence>
<dbReference type="InterPro" id="IPR025944">
    <property type="entry name" value="Sigma_54_int_dom_CS"/>
</dbReference>
<dbReference type="OrthoDB" id="9782110at2"/>
<keyword evidence="5" id="KW-0804">Transcription</keyword>
<keyword evidence="1" id="KW-0547">Nucleotide-binding</keyword>
<dbReference type="Gene3D" id="1.10.8.60">
    <property type="match status" value="1"/>
</dbReference>
<dbReference type="InterPro" id="IPR009057">
    <property type="entry name" value="Homeodomain-like_sf"/>
</dbReference>